<dbReference type="SUPFAM" id="SSF81383">
    <property type="entry name" value="F-box domain"/>
    <property type="match status" value="1"/>
</dbReference>
<sequence length="427" mass="45725">MRVRVRHDGDTLKLSLPEVCNVGFLKKRIADSIFDGDISKVRLSLNRNDEIGFQPELQTSNLRAVGIAGGDLIHLLPPDAPLPSAPELPVSVSPATYTPEAPSSTPTTGNSTQSTAEGPRAVSVDNPKAVDLTNMDQSTPPDDEMTDVEADTDVPATENLPLTLLRIFEEVRDAELSSHERLLYAVHAVMLESGFGVTGATNQSHALPCSVFAKRGLFNITYTLKTAAAAAGIECLLRCHTLGGFLVVYGAVGSSQAEEPKPSGHVHRTCLAVEEHIASPLEAAPGEATKDPVCFGLKNLRSLWTSVKDSLARRLLADVCLLAGLEPPPALQQLPEDLKLQCLHLLPAQGSSELAVSDVAGARQLRDDPSAAELSRAEVEALVAVGCTCKELRFVSENEELWRLLLLRCFGEPADAGRHSPGFCKVR</sequence>
<feature type="region of interest" description="Disordered" evidence="1">
    <location>
        <begin position="84"/>
        <end position="148"/>
    </location>
</feature>
<name>A0AAE0FDT5_9CHLO</name>
<evidence type="ECO:0000313" key="2">
    <source>
        <dbReference type="EMBL" id="KAK3257843.1"/>
    </source>
</evidence>
<protein>
    <recommendedName>
        <fullName evidence="4">Ubiquitin-like domain-containing protein</fullName>
    </recommendedName>
</protein>
<dbReference type="EMBL" id="LGRX02020058">
    <property type="protein sequence ID" value="KAK3257843.1"/>
    <property type="molecule type" value="Genomic_DNA"/>
</dbReference>
<evidence type="ECO:0000313" key="3">
    <source>
        <dbReference type="Proteomes" id="UP001190700"/>
    </source>
</evidence>
<dbReference type="PANTHER" id="PTHR47602">
    <property type="entry name" value="F-BOX PROTEIN SKIP22"/>
    <property type="match status" value="1"/>
</dbReference>
<evidence type="ECO:0008006" key="4">
    <source>
        <dbReference type="Google" id="ProtNLM"/>
    </source>
</evidence>
<proteinExistence type="predicted"/>
<evidence type="ECO:0000256" key="1">
    <source>
        <dbReference type="SAM" id="MobiDB-lite"/>
    </source>
</evidence>
<dbReference type="Proteomes" id="UP001190700">
    <property type="component" value="Unassembled WGS sequence"/>
</dbReference>
<dbReference type="AlphaFoldDB" id="A0AAE0FDT5"/>
<comment type="caution">
    <text evidence="2">The sequence shown here is derived from an EMBL/GenBank/DDBJ whole genome shotgun (WGS) entry which is preliminary data.</text>
</comment>
<keyword evidence="3" id="KW-1185">Reference proteome</keyword>
<gene>
    <name evidence="2" type="ORF">CYMTET_33084</name>
</gene>
<dbReference type="Gene3D" id="3.40.1000.30">
    <property type="match status" value="1"/>
</dbReference>
<organism evidence="2 3">
    <name type="scientific">Cymbomonas tetramitiformis</name>
    <dbReference type="NCBI Taxonomy" id="36881"/>
    <lineage>
        <taxon>Eukaryota</taxon>
        <taxon>Viridiplantae</taxon>
        <taxon>Chlorophyta</taxon>
        <taxon>Pyramimonadophyceae</taxon>
        <taxon>Pyramimonadales</taxon>
        <taxon>Pyramimonadaceae</taxon>
        <taxon>Cymbomonas</taxon>
    </lineage>
</organism>
<reference evidence="2 3" key="1">
    <citation type="journal article" date="2015" name="Genome Biol. Evol.">
        <title>Comparative Genomics of a Bacterivorous Green Alga Reveals Evolutionary Causalities and Consequences of Phago-Mixotrophic Mode of Nutrition.</title>
        <authorList>
            <person name="Burns J.A."/>
            <person name="Paasch A."/>
            <person name="Narechania A."/>
            <person name="Kim E."/>
        </authorList>
    </citation>
    <scope>NUCLEOTIDE SEQUENCE [LARGE SCALE GENOMIC DNA]</scope>
    <source>
        <strain evidence="2 3">PLY_AMNH</strain>
    </source>
</reference>
<dbReference type="InterPro" id="IPR036047">
    <property type="entry name" value="F-box-like_dom_sf"/>
</dbReference>
<dbReference type="PANTHER" id="PTHR47602:SF2">
    <property type="entry name" value="F-BOX PROTEIN SKIP22"/>
    <property type="match status" value="1"/>
</dbReference>
<feature type="non-terminal residue" evidence="2">
    <location>
        <position position="427"/>
    </location>
</feature>
<accession>A0AAE0FDT5</accession>
<feature type="compositionally biased region" description="Polar residues" evidence="1">
    <location>
        <begin position="93"/>
        <end position="116"/>
    </location>
</feature>